<feature type="compositionally biased region" description="Basic and acidic residues" evidence="1">
    <location>
        <begin position="961"/>
        <end position="972"/>
    </location>
</feature>
<feature type="region of interest" description="Disordered" evidence="1">
    <location>
        <begin position="796"/>
        <end position="816"/>
    </location>
</feature>
<sequence>MSGHTGECACNFVHQHPSLDGNLEKGEELLQLQSRHLQLQADVAELIKKSHHFDPTSSSPKEHDVEDHLSTKKCNQHSQKRGSSATKQAPLKSYRRGVCTVPVCAALATQPNHRLQDFNSNALEESEGIEPSALSCRGVAGGASTGTIDLRDIREEISLLRRKFDEELHNMQSVLHDNRMEIARLFEAPKSSSESKENAAPPSGSPVLSTKRTLEGTHGFPSSPPPPPPQILTDAQQVLTDATRRRKVFDHAVANFERDRQQNDIFDILETLGQLGDDEDNDVLRIKALLDDAVKDLETKPNSHKSPILAASSSNARANRLSVPKQARAAAPSKNSQLKPTARGNVALGGKASLSKRRPTSMPPPATNDAPARSRGTSLAELVDFSTNQRAPPLMQQTKVVLPSLPEVLPPPTPAAPPNPPTSAKYVRFKGDRSKARSPRPPTSAVAVQQPPTRGSLKKPPTFLPLGMRQYTAWPPPDRTDIPPPTVPPPPPITTTGIGVSAESVRRQLEEGMLARILQQLSSLNASLRPSSTEAVATLSPDVLKELLNEALRGHVTEAARPKTPPTSKPPPRRCINVGTSPPTSLEESSRLPPSPADIVLIERAASAEPIPHSPSKESVGISVQSKQPIRSPSLPSFTPEAAAPLRLKSSSPSPSADVATATAVTPNLTSSVETTSDADEAWSLTAPHSFSEGVWLEQDLSMGEKSRLPLDAKEASKLARRLGQMPSVCESPGTTSTTSSSQTHSLGEFTVEEISRRPGAWVAPWRDPLLHLIALNASRQNSKLPWNQQQKIEQAAAALKRRQHEQTPPPNEDDVDVAEEHFDWMDEMLTKLETEALATTNQISTPDQMSLGEVVVVSKTKRQEILAKSSMRMRQRDNCASSDDEETTLTPTETISAASRKVEPTLVAKATNAISEGHDKDDLSQAEGSSSKRSLLSAVEVLSDDDDDDVEEEDVGEATLKLDSESSREQDLTNIDFDSNSDEEKDEQKE</sequence>
<reference evidence="2 3" key="1">
    <citation type="submission" date="2018-10" db="EMBL/GenBank/DDBJ databases">
        <authorList>
            <consortium name="Pathogen Informatics"/>
        </authorList>
    </citation>
    <scope>NUCLEOTIDE SEQUENCE [LARGE SCALE GENOMIC DNA]</scope>
</reference>
<evidence type="ECO:0000256" key="1">
    <source>
        <dbReference type="SAM" id="MobiDB-lite"/>
    </source>
</evidence>
<dbReference type="AlphaFoldDB" id="A0A0R3UKC5"/>
<feature type="region of interest" description="Disordered" evidence="1">
    <location>
        <begin position="52"/>
        <end position="91"/>
    </location>
</feature>
<accession>A0A0R3UKC5</accession>
<feature type="compositionally biased region" description="Acidic residues" evidence="1">
    <location>
        <begin position="980"/>
        <end position="991"/>
    </location>
</feature>
<feature type="compositionally biased region" description="Acidic residues" evidence="1">
    <location>
        <begin position="943"/>
        <end position="957"/>
    </location>
</feature>
<proteinExistence type="predicted"/>
<dbReference type="EMBL" id="UXSR01005442">
    <property type="protein sequence ID" value="VDD82027.1"/>
    <property type="molecule type" value="Genomic_DNA"/>
</dbReference>
<feature type="compositionally biased region" description="Low complexity" evidence="1">
    <location>
        <begin position="735"/>
        <end position="746"/>
    </location>
</feature>
<feature type="region of interest" description="Disordered" evidence="1">
    <location>
        <begin position="189"/>
        <end position="232"/>
    </location>
</feature>
<feature type="region of interest" description="Disordered" evidence="1">
    <location>
        <begin position="868"/>
        <end position="991"/>
    </location>
</feature>
<keyword evidence="3" id="KW-1185">Reference proteome</keyword>
<name>A0A0R3UKC5_MESCO</name>
<evidence type="ECO:0000313" key="2">
    <source>
        <dbReference type="EMBL" id="VDD82027.1"/>
    </source>
</evidence>
<dbReference type="OrthoDB" id="6277261at2759"/>
<feature type="region of interest" description="Disordered" evidence="1">
    <location>
        <begin position="298"/>
        <end position="376"/>
    </location>
</feature>
<evidence type="ECO:0000313" key="4">
    <source>
        <dbReference type="WBParaSite" id="MCU_004972-RB"/>
    </source>
</evidence>
<dbReference type="Proteomes" id="UP000267029">
    <property type="component" value="Unassembled WGS sequence"/>
</dbReference>
<feature type="region of interest" description="Disordered" evidence="1">
    <location>
        <begin position="727"/>
        <end position="746"/>
    </location>
</feature>
<feature type="region of interest" description="Disordered" evidence="1">
    <location>
        <begin position="608"/>
        <end position="640"/>
    </location>
</feature>
<evidence type="ECO:0000313" key="3">
    <source>
        <dbReference type="Proteomes" id="UP000267029"/>
    </source>
</evidence>
<dbReference type="WBParaSite" id="MCU_004972-RB">
    <property type="protein sequence ID" value="MCU_004972-RB"/>
    <property type="gene ID" value="MCU_004972"/>
</dbReference>
<feature type="region of interest" description="Disordered" evidence="1">
    <location>
        <begin position="405"/>
        <end position="464"/>
    </location>
</feature>
<organism evidence="2 3">
    <name type="scientific">Mesocestoides corti</name>
    <name type="common">Flatworm</name>
    <dbReference type="NCBI Taxonomy" id="53468"/>
    <lineage>
        <taxon>Eukaryota</taxon>
        <taxon>Metazoa</taxon>
        <taxon>Spiralia</taxon>
        <taxon>Lophotrochozoa</taxon>
        <taxon>Platyhelminthes</taxon>
        <taxon>Cestoda</taxon>
        <taxon>Eucestoda</taxon>
        <taxon>Cyclophyllidea</taxon>
        <taxon>Mesocestoididae</taxon>
        <taxon>Mesocestoides</taxon>
    </lineage>
</organism>
<feature type="compositionally biased region" description="Basic and acidic residues" evidence="1">
    <location>
        <begin position="52"/>
        <end position="70"/>
    </location>
</feature>
<feature type="compositionally biased region" description="Pro residues" evidence="1">
    <location>
        <begin position="408"/>
        <end position="421"/>
    </location>
</feature>
<gene>
    <name evidence="2" type="ORF">MCOS_LOCUS8030</name>
</gene>
<feature type="region of interest" description="Disordered" evidence="1">
    <location>
        <begin position="554"/>
        <end position="594"/>
    </location>
</feature>
<reference evidence="4" key="2">
    <citation type="submission" date="2019-11" db="UniProtKB">
        <authorList>
            <consortium name="WormBaseParasite"/>
        </authorList>
    </citation>
    <scope>IDENTIFICATION</scope>
</reference>
<feature type="compositionally biased region" description="Low complexity" evidence="1">
    <location>
        <begin position="309"/>
        <end position="322"/>
    </location>
</feature>
<protein>
    <submittedName>
        <fullName evidence="4">Protein phosphatase 1 regulatory subunit 15A</fullName>
    </submittedName>
</protein>
<feature type="compositionally biased region" description="Polar residues" evidence="1">
    <location>
        <begin position="622"/>
        <end position="637"/>
    </location>
</feature>